<feature type="transmembrane region" description="Helical" evidence="9">
    <location>
        <begin position="137"/>
        <end position="155"/>
    </location>
</feature>
<sequence>MLNATTTAGAQLRNLVIIVICIALLAGINVVFNDYIVRVISTIFIFMILAVSYNLINGVTGQLSLEPNGFVAVGAYVTALLILSSDSKVDMFEMAAPSPWILSLHAGFLPALLISGLCAAALAVCLAVPVFRVRGDYLAIVTLGFGFIIKILAINNPQITNGAIGLNDIPQQPHLLFWCGLFALLATGMILQLVWSKYGRMMKAIRDDEDAAIAMGVNTFRIKTCAFATSAFFEGIGGGLLASLLTTISPGLFDFMLTFQLLIIIVLGGLGSTTGALLGTVLVVGSGEWLRFLDQPLQFFGHDLGAYPGLRMVVFSLLLLIIMLFAREGCWGKKRFGRPEKGAAAMAENNVILQVQDVTMQFGGLRAIDNVSFHVDEAEIFGLIGPNGAGKTTLFNVITANYKPTSGSVTLAGTSLKGLKPNQVVNAGIARTFQNIRLFNSMTVLENVMVGLDRASRYSLLEAALHIGRYFPAERAAKAKAMAILEDIGIAHFAHMQATNLSYGNQRKVEIARALATAPKLLLLDEPAAGMNPKETEDLAELIFRMRHDYQLSVLLIEHDMPFVNRLCERVMVLEYGKPLFSGLMAEAIQHPDVISAYLGEANYA</sequence>
<dbReference type="GO" id="GO:0005524">
    <property type="term" value="F:ATP binding"/>
    <property type="evidence" value="ECO:0007669"/>
    <property type="project" value="UniProtKB-KW"/>
</dbReference>
<feature type="domain" description="ABC transporter" evidence="10">
    <location>
        <begin position="353"/>
        <end position="601"/>
    </location>
</feature>
<dbReference type="InterPro" id="IPR043428">
    <property type="entry name" value="LivM-like"/>
</dbReference>
<dbReference type="InterPro" id="IPR017871">
    <property type="entry name" value="ABC_transporter-like_CS"/>
</dbReference>
<dbReference type="SMART" id="SM00382">
    <property type="entry name" value="AAA"/>
    <property type="match status" value="1"/>
</dbReference>
<evidence type="ECO:0000256" key="7">
    <source>
        <dbReference type="ARBA" id="ARBA00022989"/>
    </source>
</evidence>
<dbReference type="GO" id="GO:0016887">
    <property type="term" value="F:ATP hydrolysis activity"/>
    <property type="evidence" value="ECO:0007669"/>
    <property type="project" value="InterPro"/>
</dbReference>
<keyword evidence="5" id="KW-0547">Nucleotide-binding</keyword>
<keyword evidence="7 9" id="KW-1133">Transmembrane helix</keyword>
<feature type="transmembrane region" description="Helical" evidence="9">
    <location>
        <begin position="12"/>
        <end position="30"/>
    </location>
</feature>
<dbReference type="InterPro" id="IPR001851">
    <property type="entry name" value="ABC_transp_permease"/>
</dbReference>
<dbReference type="GO" id="GO:1903805">
    <property type="term" value="P:L-valine import across plasma membrane"/>
    <property type="evidence" value="ECO:0007669"/>
    <property type="project" value="TreeGrafter"/>
</dbReference>
<evidence type="ECO:0000256" key="2">
    <source>
        <dbReference type="ARBA" id="ARBA00022448"/>
    </source>
</evidence>
<feature type="transmembrane region" description="Helical" evidence="9">
    <location>
        <begin position="304"/>
        <end position="326"/>
    </location>
</feature>
<evidence type="ECO:0000256" key="5">
    <source>
        <dbReference type="ARBA" id="ARBA00022741"/>
    </source>
</evidence>
<feature type="transmembrane region" description="Helical" evidence="9">
    <location>
        <begin position="68"/>
        <end position="85"/>
    </location>
</feature>
<feature type="transmembrane region" description="Helical" evidence="9">
    <location>
        <begin position="36"/>
        <end position="56"/>
    </location>
</feature>
<evidence type="ECO:0000259" key="10">
    <source>
        <dbReference type="PROSITE" id="PS50893"/>
    </source>
</evidence>
<evidence type="ECO:0000256" key="4">
    <source>
        <dbReference type="ARBA" id="ARBA00022692"/>
    </source>
</evidence>
<dbReference type="PROSITE" id="PS00211">
    <property type="entry name" value="ABC_TRANSPORTER_1"/>
    <property type="match status" value="1"/>
</dbReference>
<name>A0A377UY75_KLEPN</name>
<dbReference type="InterPro" id="IPR003439">
    <property type="entry name" value="ABC_transporter-like_ATP-bd"/>
</dbReference>
<keyword evidence="8 9" id="KW-0472">Membrane</keyword>
<keyword evidence="6" id="KW-0067">ATP-binding</keyword>
<dbReference type="FunFam" id="3.40.50.300:FF:000421">
    <property type="entry name" value="Branched-chain amino acid ABC transporter ATP-binding protein"/>
    <property type="match status" value="1"/>
</dbReference>
<evidence type="ECO:0000256" key="3">
    <source>
        <dbReference type="ARBA" id="ARBA00022475"/>
    </source>
</evidence>
<keyword evidence="3" id="KW-1003">Cell membrane</keyword>
<dbReference type="CDD" id="cd06581">
    <property type="entry name" value="TM_PBP1_LivM_like"/>
    <property type="match status" value="1"/>
</dbReference>
<dbReference type="EMBL" id="UGKT01000001">
    <property type="protein sequence ID" value="STT01656.1"/>
    <property type="molecule type" value="Genomic_DNA"/>
</dbReference>
<reference evidence="11 12" key="1">
    <citation type="submission" date="2018-06" db="EMBL/GenBank/DDBJ databases">
        <authorList>
            <consortium name="Pathogen Informatics"/>
            <person name="Doyle S."/>
        </authorList>
    </citation>
    <scope>NUCLEOTIDE SEQUENCE [LARGE SCALE GENOMIC DNA]</scope>
    <source>
        <strain evidence="11 12">NCTC13443</strain>
    </source>
</reference>
<evidence type="ECO:0000313" key="12">
    <source>
        <dbReference type="Proteomes" id="UP000255518"/>
    </source>
</evidence>
<keyword evidence="2" id="KW-0813">Transport</keyword>
<dbReference type="AlphaFoldDB" id="A0A377UY75"/>
<dbReference type="Proteomes" id="UP000255518">
    <property type="component" value="Unassembled WGS sequence"/>
</dbReference>
<dbReference type="GO" id="GO:0015188">
    <property type="term" value="F:L-isoleucine transmembrane transporter activity"/>
    <property type="evidence" value="ECO:0007669"/>
    <property type="project" value="TreeGrafter"/>
</dbReference>
<dbReference type="GO" id="GO:0042941">
    <property type="term" value="P:D-alanine transmembrane transport"/>
    <property type="evidence" value="ECO:0007669"/>
    <property type="project" value="TreeGrafter"/>
</dbReference>
<evidence type="ECO:0000256" key="8">
    <source>
        <dbReference type="ARBA" id="ARBA00023136"/>
    </source>
</evidence>
<dbReference type="EC" id="3.6.3.-" evidence="11"/>
<dbReference type="SUPFAM" id="SSF52540">
    <property type="entry name" value="P-loop containing nucleoside triphosphate hydrolases"/>
    <property type="match status" value="1"/>
</dbReference>
<dbReference type="GO" id="GO:1903806">
    <property type="term" value="P:L-isoleucine import across plasma membrane"/>
    <property type="evidence" value="ECO:0007669"/>
    <property type="project" value="TreeGrafter"/>
</dbReference>
<dbReference type="GO" id="GO:0015192">
    <property type="term" value="F:L-phenylalanine transmembrane transporter activity"/>
    <property type="evidence" value="ECO:0007669"/>
    <property type="project" value="TreeGrafter"/>
</dbReference>
<dbReference type="GO" id="GO:0015808">
    <property type="term" value="P:L-alanine transport"/>
    <property type="evidence" value="ECO:0007669"/>
    <property type="project" value="TreeGrafter"/>
</dbReference>
<evidence type="ECO:0000313" key="11">
    <source>
        <dbReference type="EMBL" id="STT01656.1"/>
    </source>
</evidence>
<dbReference type="GO" id="GO:0005304">
    <property type="term" value="F:L-valine transmembrane transporter activity"/>
    <property type="evidence" value="ECO:0007669"/>
    <property type="project" value="TreeGrafter"/>
</dbReference>
<dbReference type="Gene3D" id="3.40.50.300">
    <property type="entry name" value="P-loop containing nucleotide triphosphate hydrolases"/>
    <property type="match status" value="1"/>
</dbReference>
<accession>A0A377UY75</accession>
<comment type="subcellular location">
    <subcellularLocation>
        <location evidence="1">Cell inner membrane</location>
        <topology evidence="1">Multi-pass membrane protein</topology>
    </subcellularLocation>
</comment>
<dbReference type="Pfam" id="PF02653">
    <property type="entry name" value="BPD_transp_2"/>
    <property type="match status" value="1"/>
</dbReference>
<evidence type="ECO:0000256" key="9">
    <source>
        <dbReference type="SAM" id="Phobius"/>
    </source>
</evidence>
<dbReference type="PROSITE" id="PS50893">
    <property type="entry name" value="ABC_TRANSPORTER_2"/>
    <property type="match status" value="1"/>
</dbReference>
<dbReference type="GO" id="GO:0005886">
    <property type="term" value="C:plasma membrane"/>
    <property type="evidence" value="ECO:0007669"/>
    <property type="project" value="UniProtKB-SubCell"/>
</dbReference>
<dbReference type="CDD" id="cd03219">
    <property type="entry name" value="ABC_Mj1267_LivG_branched"/>
    <property type="match status" value="1"/>
</dbReference>
<dbReference type="PANTHER" id="PTHR45772:SF7">
    <property type="entry name" value="AMINO ACID ABC TRANSPORTER ATP-BINDING PROTEIN"/>
    <property type="match status" value="1"/>
</dbReference>
<feature type="transmembrane region" description="Helical" evidence="9">
    <location>
        <begin position="175"/>
        <end position="195"/>
    </location>
</feature>
<protein>
    <submittedName>
        <fullName evidence="11">Branched-chain amino acid transport system permease LivM</fullName>
        <ecNumber evidence="11">3.6.3.-</ecNumber>
    </submittedName>
</protein>
<feature type="transmembrane region" description="Helical" evidence="9">
    <location>
        <begin position="105"/>
        <end position="130"/>
    </location>
</feature>
<dbReference type="PANTHER" id="PTHR45772">
    <property type="entry name" value="CONSERVED COMPONENT OF ABC TRANSPORTER FOR NATURAL AMINO ACIDS-RELATED"/>
    <property type="match status" value="1"/>
</dbReference>
<keyword evidence="4 9" id="KW-0812">Transmembrane</keyword>
<evidence type="ECO:0000256" key="6">
    <source>
        <dbReference type="ARBA" id="ARBA00022840"/>
    </source>
</evidence>
<gene>
    <name evidence="11" type="primary">lptB_1</name>
    <name evidence="11" type="ORF">NCTC13443_01983</name>
</gene>
<feature type="transmembrane region" description="Helical" evidence="9">
    <location>
        <begin position="261"/>
        <end position="284"/>
    </location>
</feature>
<dbReference type="InterPro" id="IPR051120">
    <property type="entry name" value="ABC_AA/LPS_Transport"/>
</dbReference>
<dbReference type="InterPro" id="IPR003593">
    <property type="entry name" value="AAA+_ATPase"/>
</dbReference>
<keyword evidence="11" id="KW-0378">Hydrolase</keyword>
<dbReference type="InterPro" id="IPR027417">
    <property type="entry name" value="P-loop_NTPase"/>
</dbReference>
<organism evidence="11 12">
    <name type="scientific">Klebsiella pneumoniae</name>
    <dbReference type="NCBI Taxonomy" id="573"/>
    <lineage>
        <taxon>Bacteria</taxon>
        <taxon>Pseudomonadati</taxon>
        <taxon>Pseudomonadota</taxon>
        <taxon>Gammaproteobacteria</taxon>
        <taxon>Enterobacterales</taxon>
        <taxon>Enterobacteriaceae</taxon>
        <taxon>Klebsiella/Raoultella group</taxon>
        <taxon>Klebsiella</taxon>
        <taxon>Klebsiella pneumoniae complex</taxon>
    </lineage>
</organism>
<proteinExistence type="predicted"/>
<dbReference type="Pfam" id="PF00005">
    <property type="entry name" value="ABC_tran"/>
    <property type="match status" value="1"/>
</dbReference>
<evidence type="ECO:0000256" key="1">
    <source>
        <dbReference type="ARBA" id="ARBA00004429"/>
    </source>
</evidence>